<sequence>MKITQIIIKYSIIITLLIGGFFLLSKLLGVHDNPYLRFLNLIFVVVGIRQAIKTNIEFNHDTNYIANLGIGLQTGAAAVIFSIIGVIGYIEFINPEFLLTMNKSFLIGGNLSLAEVFITLLIEGMASSFIGSFIVMQFYKNHDKVLASL</sequence>
<organism evidence="2 3">
    <name type="scientific">Polaribacter porphyrae</name>
    <dbReference type="NCBI Taxonomy" id="1137780"/>
    <lineage>
        <taxon>Bacteria</taxon>
        <taxon>Pseudomonadati</taxon>
        <taxon>Bacteroidota</taxon>
        <taxon>Flavobacteriia</taxon>
        <taxon>Flavobacteriales</taxon>
        <taxon>Flavobacteriaceae</taxon>
    </lineage>
</organism>
<evidence type="ECO:0000256" key="1">
    <source>
        <dbReference type="SAM" id="Phobius"/>
    </source>
</evidence>
<feature type="transmembrane region" description="Helical" evidence="1">
    <location>
        <begin position="64"/>
        <end position="90"/>
    </location>
</feature>
<evidence type="ECO:0000313" key="3">
    <source>
        <dbReference type="Proteomes" id="UP000238882"/>
    </source>
</evidence>
<accession>A0A2S7WNK3</accession>
<reference evidence="2 3" key="1">
    <citation type="submission" date="2016-12" db="EMBL/GenBank/DDBJ databases">
        <title>Trade-off between light-utilization and light-protection in marine flavobacteria.</title>
        <authorList>
            <person name="Kumagai Y."/>
            <person name="Yoshizawa S."/>
            <person name="Kogure K."/>
            <person name="Iwasaki W."/>
        </authorList>
    </citation>
    <scope>NUCLEOTIDE SEQUENCE [LARGE SCALE GENOMIC DNA]</scope>
    <source>
        <strain evidence="2 3">NBRC 108759</strain>
    </source>
</reference>
<evidence type="ECO:0000313" key="2">
    <source>
        <dbReference type="EMBL" id="PQJ78851.1"/>
    </source>
</evidence>
<feature type="transmembrane region" description="Helical" evidence="1">
    <location>
        <begin position="7"/>
        <end position="28"/>
    </location>
</feature>
<feature type="transmembrane region" description="Helical" evidence="1">
    <location>
        <begin position="34"/>
        <end position="52"/>
    </location>
</feature>
<dbReference type="OrthoDB" id="1361176at2"/>
<keyword evidence="1" id="KW-1133">Transmembrane helix</keyword>
<proteinExistence type="predicted"/>
<dbReference type="RefSeq" id="WP_105015446.1">
    <property type="nucleotide sequence ID" value="NZ_MSCN01000001.1"/>
</dbReference>
<keyword evidence="1" id="KW-0812">Transmembrane</keyword>
<dbReference type="EMBL" id="MSCN01000001">
    <property type="protein sequence ID" value="PQJ78851.1"/>
    <property type="molecule type" value="Genomic_DNA"/>
</dbReference>
<name>A0A2S7WNK3_9FLAO</name>
<keyword evidence="3" id="KW-1185">Reference proteome</keyword>
<dbReference type="Proteomes" id="UP000238882">
    <property type="component" value="Unassembled WGS sequence"/>
</dbReference>
<dbReference type="AlphaFoldDB" id="A0A2S7WNK3"/>
<evidence type="ECO:0008006" key="4">
    <source>
        <dbReference type="Google" id="ProtNLM"/>
    </source>
</evidence>
<comment type="caution">
    <text evidence="2">The sequence shown here is derived from an EMBL/GenBank/DDBJ whole genome shotgun (WGS) entry which is preliminary data.</text>
</comment>
<gene>
    <name evidence="2" type="ORF">BTO18_06480</name>
</gene>
<feature type="transmembrane region" description="Helical" evidence="1">
    <location>
        <begin position="110"/>
        <end position="135"/>
    </location>
</feature>
<protein>
    <recommendedName>
        <fullName evidence="4">DUF4199 domain-containing protein</fullName>
    </recommendedName>
</protein>
<keyword evidence="1" id="KW-0472">Membrane</keyword>